<accession>A0A133KB68</accession>
<dbReference type="PATRIC" id="fig|1398.22.peg.3669"/>
<dbReference type="AlphaFoldDB" id="A0A133KB68"/>
<evidence type="ECO:0000313" key="1">
    <source>
        <dbReference type="EMBL" id="KWZ76828.1"/>
    </source>
</evidence>
<organism evidence="1 2">
    <name type="scientific">Heyndrickxia coagulans</name>
    <name type="common">Weizmannia coagulans</name>
    <dbReference type="NCBI Taxonomy" id="1398"/>
    <lineage>
        <taxon>Bacteria</taxon>
        <taxon>Bacillati</taxon>
        <taxon>Bacillota</taxon>
        <taxon>Bacilli</taxon>
        <taxon>Bacillales</taxon>
        <taxon>Bacillaceae</taxon>
        <taxon>Heyndrickxia</taxon>
    </lineage>
</organism>
<gene>
    <name evidence="1" type="ORF">HMPREF3213_03662</name>
</gene>
<comment type="caution">
    <text evidence="1">The sequence shown here is derived from an EMBL/GenBank/DDBJ whole genome shotgun (WGS) entry which is preliminary data.</text>
</comment>
<dbReference type="EMBL" id="LRPN01000187">
    <property type="protein sequence ID" value="KWZ76828.1"/>
    <property type="molecule type" value="Genomic_DNA"/>
</dbReference>
<evidence type="ECO:0000313" key="2">
    <source>
        <dbReference type="Proteomes" id="UP000070376"/>
    </source>
</evidence>
<sequence length="68" mass="7787">MKFSLSGYLKVYNGCPIISNVDAAKCIKLFPNGRPRLGWIRAPTGGENRPAYIFRAYKLNYYFCKCCQ</sequence>
<reference evidence="2" key="1">
    <citation type="submission" date="2016-01" db="EMBL/GenBank/DDBJ databases">
        <authorList>
            <person name="Mitreva M."/>
            <person name="Pepin K.H."/>
            <person name="Mihindukulasuriya K.A."/>
            <person name="Fulton R."/>
            <person name="Fronick C."/>
            <person name="O'Laughlin M."/>
            <person name="Miner T."/>
            <person name="Herter B."/>
            <person name="Rosa B.A."/>
            <person name="Cordes M."/>
            <person name="Tomlinson C."/>
            <person name="Wollam A."/>
            <person name="Palsikar V.B."/>
            <person name="Mardis E.R."/>
            <person name="Wilson R.K."/>
        </authorList>
    </citation>
    <scope>NUCLEOTIDE SEQUENCE [LARGE SCALE GENOMIC DNA]</scope>
    <source>
        <strain evidence="2">GED7749B</strain>
    </source>
</reference>
<dbReference type="Proteomes" id="UP000070376">
    <property type="component" value="Unassembled WGS sequence"/>
</dbReference>
<name>A0A133KB68_HEYCO</name>
<protein>
    <submittedName>
        <fullName evidence="1">Uncharacterized protein</fullName>
    </submittedName>
</protein>
<proteinExistence type="predicted"/>